<feature type="region of interest" description="Disordered" evidence="1">
    <location>
        <begin position="92"/>
        <end position="145"/>
    </location>
</feature>
<keyword evidence="3" id="KW-1185">Reference proteome</keyword>
<evidence type="ECO:0000256" key="1">
    <source>
        <dbReference type="SAM" id="MobiDB-lite"/>
    </source>
</evidence>
<feature type="non-terminal residue" evidence="2">
    <location>
        <position position="160"/>
    </location>
</feature>
<sequence length="160" mass="17446">MSTQVNEECHERVVLVSVRGGSKPRRKVAIALPPGNDYDVFSERVRKKLNLAGISGIYHAETNIPVQDLSELQDIDDLVVVENLAVAEAGSSATAAGRPGVVNTTSRFAGRGHSSSTSENTRDLQLDEELGGEDEEGKKKYERRGNPVYRALQRVAPMGW</sequence>
<proteinExistence type="predicted"/>
<comment type="caution">
    <text evidence="2">The sequence shown here is derived from an EMBL/GenBank/DDBJ whole genome shotgun (WGS) entry which is preliminary data.</text>
</comment>
<dbReference type="AlphaFoldDB" id="A0AAE0EN60"/>
<organism evidence="2 3">
    <name type="scientific">Cymbomonas tetramitiformis</name>
    <dbReference type="NCBI Taxonomy" id="36881"/>
    <lineage>
        <taxon>Eukaryota</taxon>
        <taxon>Viridiplantae</taxon>
        <taxon>Chlorophyta</taxon>
        <taxon>Pyramimonadophyceae</taxon>
        <taxon>Pyramimonadales</taxon>
        <taxon>Pyramimonadaceae</taxon>
        <taxon>Cymbomonas</taxon>
    </lineage>
</organism>
<protein>
    <submittedName>
        <fullName evidence="2">Uncharacterized protein</fullName>
    </submittedName>
</protein>
<accession>A0AAE0EN60</accession>
<name>A0AAE0EN60_9CHLO</name>
<dbReference type="EMBL" id="LGRX02035486">
    <property type="protein sequence ID" value="KAK3234486.1"/>
    <property type="molecule type" value="Genomic_DNA"/>
</dbReference>
<gene>
    <name evidence="2" type="ORF">CYMTET_55258</name>
</gene>
<feature type="compositionally biased region" description="Polar residues" evidence="1">
    <location>
        <begin position="102"/>
        <end position="119"/>
    </location>
</feature>
<dbReference type="Proteomes" id="UP001190700">
    <property type="component" value="Unassembled WGS sequence"/>
</dbReference>
<feature type="compositionally biased region" description="Basic and acidic residues" evidence="1">
    <location>
        <begin position="136"/>
        <end position="145"/>
    </location>
</feature>
<feature type="compositionally biased region" description="Acidic residues" evidence="1">
    <location>
        <begin position="126"/>
        <end position="135"/>
    </location>
</feature>
<evidence type="ECO:0000313" key="3">
    <source>
        <dbReference type="Proteomes" id="UP001190700"/>
    </source>
</evidence>
<evidence type="ECO:0000313" key="2">
    <source>
        <dbReference type="EMBL" id="KAK3234486.1"/>
    </source>
</evidence>
<reference evidence="2 3" key="1">
    <citation type="journal article" date="2015" name="Genome Biol. Evol.">
        <title>Comparative Genomics of a Bacterivorous Green Alga Reveals Evolutionary Causalities and Consequences of Phago-Mixotrophic Mode of Nutrition.</title>
        <authorList>
            <person name="Burns J.A."/>
            <person name="Paasch A."/>
            <person name="Narechania A."/>
            <person name="Kim E."/>
        </authorList>
    </citation>
    <scope>NUCLEOTIDE SEQUENCE [LARGE SCALE GENOMIC DNA]</scope>
    <source>
        <strain evidence="2 3">PLY_AMNH</strain>
    </source>
</reference>